<evidence type="ECO:0000256" key="2">
    <source>
        <dbReference type="ARBA" id="ARBA00023015"/>
    </source>
</evidence>
<dbReference type="SUPFAM" id="SSF53850">
    <property type="entry name" value="Periplasmic binding protein-like II"/>
    <property type="match status" value="1"/>
</dbReference>
<evidence type="ECO:0000256" key="3">
    <source>
        <dbReference type="ARBA" id="ARBA00023125"/>
    </source>
</evidence>
<comment type="similarity">
    <text evidence="1">Belongs to the LysR transcriptional regulatory family.</text>
</comment>
<dbReference type="PROSITE" id="PS50931">
    <property type="entry name" value="HTH_LYSR"/>
    <property type="match status" value="1"/>
</dbReference>
<evidence type="ECO:0000313" key="6">
    <source>
        <dbReference type="EMBL" id="QET05774.1"/>
    </source>
</evidence>
<dbReference type="InterPro" id="IPR058163">
    <property type="entry name" value="LysR-type_TF_proteobact-type"/>
</dbReference>
<gene>
    <name evidence="6" type="ORF">FOB72_27795</name>
</gene>
<protein>
    <submittedName>
        <fullName evidence="6">LysR family transcriptional regulator</fullName>
    </submittedName>
</protein>
<dbReference type="Pfam" id="PF03466">
    <property type="entry name" value="LysR_substrate"/>
    <property type="match status" value="1"/>
</dbReference>
<proteinExistence type="inferred from homology"/>
<organism evidence="6 7">
    <name type="scientific">Cupriavidus pauculus</name>
    <dbReference type="NCBI Taxonomy" id="82633"/>
    <lineage>
        <taxon>Bacteria</taxon>
        <taxon>Pseudomonadati</taxon>
        <taxon>Pseudomonadota</taxon>
        <taxon>Betaproteobacteria</taxon>
        <taxon>Burkholderiales</taxon>
        <taxon>Burkholderiaceae</taxon>
        <taxon>Cupriavidus</taxon>
    </lineage>
</organism>
<name>A0A5P2HDS8_9BURK</name>
<dbReference type="OrthoDB" id="8705920at2"/>
<keyword evidence="3" id="KW-0238">DNA-binding</keyword>
<keyword evidence="4" id="KW-0804">Transcription</keyword>
<dbReference type="Proteomes" id="UP000322822">
    <property type="component" value="Chromosome 2"/>
</dbReference>
<reference evidence="6 7" key="1">
    <citation type="submission" date="2019-09" db="EMBL/GenBank/DDBJ databases">
        <title>FDA dAtabase for Regulatory Grade micrObial Sequences (FDA-ARGOS): Supporting development and validation of Infectious Disease Dx tests.</title>
        <authorList>
            <person name="Sciortino C."/>
            <person name="Tallon L."/>
            <person name="Sadzewicz L."/>
            <person name="Vavikolanu K."/>
            <person name="Mehta A."/>
            <person name="Aluvathingal J."/>
            <person name="Nadendla S."/>
            <person name="Nandy P."/>
            <person name="Geyer C."/>
            <person name="Yan Y."/>
            <person name="Sichtig H."/>
        </authorList>
    </citation>
    <scope>NUCLEOTIDE SEQUENCE [LARGE SCALE GENOMIC DNA]</scope>
    <source>
        <strain evidence="6 7">FDAARGOS_664</strain>
    </source>
</reference>
<dbReference type="GO" id="GO:0043565">
    <property type="term" value="F:sequence-specific DNA binding"/>
    <property type="evidence" value="ECO:0007669"/>
    <property type="project" value="TreeGrafter"/>
</dbReference>
<dbReference type="InterPro" id="IPR005119">
    <property type="entry name" value="LysR_subst-bd"/>
</dbReference>
<dbReference type="AlphaFoldDB" id="A0A5P2HDS8"/>
<feature type="domain" description="HTH lysR-type" evidence="5">
    <location>
        <begin position="1"/>
        <end position="59"/>
    </location>
</feature>
<dbReference type="PANTHER" id="PTHR30537">
    <property type="entry name" value="HTH-TYPE TRANSCRIPTIONAL REGULATOR"/>
    <property type="match status" value="1"/>
</dbReference>
<dbReference type="Gene3D" id="1.10.10.10">
    <property type="entry name" value="Winged helix-like DNA-binding domain superfamily/Winged helix DNA-binding domain"/>
    <property type="match status" value="1"/>
</dbReference>
<evidence type="ECO:0000256" key="4">
    <source>
        <dbReference type="ARBA" id="ARBA00023163"/>
    </source>
</evidence>
<dbReference type="Pfam" id="PF00126">
    <property type="entry name" value="HTH_1"/>
    <property type="match status" value="1"/>
</dbReference>
<dbReference type="EMBL" id="CP044067">
    <property type="protein sequence ID" value="QET05774.1"/>
    <property type="molecule type" value="Genomic_DNA"/>
</dbReference>
<dbReference type="Gene3D" id="3.40.190.290">
    <property type="match status" value="1"/>
</dbReference>
<dbReference type="InterPro" id="IPR000847">
    <property type="entry name" value="LysR_HTH_N"/>
</dbReference>
<dbReference type="InterPro" id="IPR036388">
    <property type="entry name" value="WH-like_DNA-bd_sf"/>
</dbReference>
<sequence length="308" mass="33523">MDKLLALKMFVETVDAKGFSAAARRLQLATSSVTRALDGLEASLGAVLLNRSTRQVTVTEAGAAYYRQARGILEAVEEADAMIADRGDASHPPVGQLRVSIPVAFGRRCIAPYLGAWLAAHPQLELEVTLTDDIVDLLTARIDVSVRLGGAAAYDNVIAREIGRFHRRVVATPAYLARHGTPAAPMDLVEHRCLRFSYGTRDQVWTFRRDDASETVPIAGHFRSNNTEVLLEVLRADGGIALLPDWLVDDDIASGRVTALFGDWDIHPDQSMSVVSALYLPNQRGSRRVAAFLAFLQTLPTLRPSPAA</sequence>
<dbReference type="FunFam" id="1.10.10.10:FF:000001">
    <property type="entry name" value="LysR family transcriptional regulator"/>
    <property type="match status" value="1"/>
</dbReference>
<evidence type="ECO:0000313" key="7">
    <source>
        <dbReference type="Proteomes" id="UP000322822"/>
    </source>
</evidence>
<dbReference type="PANTHER" id="PTHR30537:SF5">
    <property type="entry name" value="HTH-TYPE TRANSCRIPTIONAL ACTIVATOR TTDR-RELATED"/>
    <property type="match status" value="1"/>
</dbReference>
<accession>A0A5P2HDS8</accession>
<dbReference type="GO" id="GO:0006351">
    <property type="term" value="P:DNA-templated transcription"/>
    <property type="evidence" value="ECO:0007669"/>
    <property type="project" value="TreeGrafter"/>
</dbReference>
<dbReference type="SUPFAM" id="SSF46785">
    <property type="entry name" value="Winged helix' DNA-binding domain"/>
    <property type="match status" value="1"/>
</dbReference>
<evidence type="ECO:0000256" key="1">
    <source>
        <dbReference type="ARBA" id="ARBA00009437"/>
    </source>
</evidence>
<evidence type="ECO:0000259" key="5">
    <source>
        <dbReference type="PROSITE" id="PS50931"/>
    </source>
</evidence>
<dbReference type="InterPro" id="IPR036390">
    <property type="entry name" value="WH_DNA-bd_sf"/>
</dbReference>
<dbReference type="GO" id="GO:0003700">
    <property type="term" value="F:DNA-binding transcription factor activity"/>
    <property type="evidence" value="ECO:0007669"/>
    <property type="project" value="InterPro"/>
</dbReference>
<dbReference type="RefSeq" id="WP_150376260.1">
    <property type="nucleotide sequence ID" value="NZ_CP044067.1"/>
</dbReference>
<dbReference type="CDD" id="cd08422">
    <property type="entry name" value="PBP2_CrgA_like"/>
    <property type="match status" value="1"/>
</dbReference>
<keyword evidence="2" id="KW-0805">Transcription regulation</keyword>